<dbReference type="InterPro" id="IPR016192">
    <property type="entry name" value="APOBEC/CMP_deaminase_Zn-bd"/>
</dbReference>
<dbReference type="InterPro" id="IPR002125">
    <property type="entry name" value="CMP_dCMP_dom"/>
</dbReference>
<dbReference type="GO" id="GO:0008270">
    <property type="term" value="F:zinc ion binding"/>
    <property type="evidence" value="ECO:0007669"/>
    <property type="project" value="InterPro"/>
</dbReference>
<keyword evidence="7" id="KW-1185">Reference proteome</keyword>
<comment type="similarity">
    <text evidence="1">Belongs to the cytidine and deoxycytidylate deaminase family.</text>
</comment>
<dbReference type="GO" id="GO:0005829">
    <property type="term" value="C:cytosol"/>
    <property type="evidence" value="ECO:0007669"/>
    <property type="project" value="TreeGrafter"/>
</dbReference>
<dbReference type="Pfam" id="PF00383">
    <property type="entry name" value="dCMP_cyt_deam_1"/>
    <property type="match status" value="1"/>
</dbReference>
<gene>
    <name evidence="6" type="ORF">AsAng_0004380</name>
</gene>
<dbReference type="PANTHER" id="PTHR11644:SF2">
    <property type="entry name" value="CYTIDINE DEAMINASE"/>
    <property type="match status" value="1"/>
</dbReference>
<evidence type="ECO:0000313" key="7">
    <source>
        <dbReference type="Proteomes" id="UP001060919"/>
    </source>
</evidence>
<keyword evidence="3" id="KW-0378">Hydrolase</keyword>
<feature type="domain" description="CMP/dCMP-type deaminase" evidence="5">
    <location>
        <begin position="21"/>
        <end position="145"/>
    </location>
</feature>
<sequence length="160" mass="17266">MKKITLQSTIEVANQLSELNAIDADLLKRAKEAAKGAYAPYSNFKVGAAVLMNNGAIVIGSNQENAAFPVTMCGERNAIFSAAAQYPNTPIIAVAITIISAEGQIDRPVPPCGSCRQVIYENEVRHQTDIRIILQGDLGDIYVIQSVKDVLPLLFDASYL</sequence>
<organism evidence="6 7">
    <name type="scientific">Aureispira anguillae</name>
    <dbReference type="NCBI Taxonomy" id="2864201"/>
    <lineage>
        <taxon>Bacteria</taxon>
        <taxon>Pseudomonadati</taxon>
        <taxon>Bacteroidota</taxon>
        <taxon>Saprospiria</taxon>
        <taxon>Saprospirales</taxon>
        <taxon>Saprospiraceae</taxon>
        <taxon>Aureispira</taxon>
    </lineage>
</organism>
<dbReference type="PANTHER" id="PTHR11644">
    <property type="entry name" value="CYTIDINE DEAMINASE"/>
    <property type="match status" value="1"/>
</dbReference>
<dbReference type="CDD" id="cd01283">
    <property type="entry name" value="cytidine_deaminase"/>
    <property type="match status" value="1"/>
</dbReference>
<dbReference type="InterPro" id="IPR016193">
    <property type="entry name" value="Cytidine_deaminase-like"/>
</dbReference>
<dbReference type="Gene3D" id="3.40.140.10">
    <property type="entry name" value="Cytidine Deaminase, domain 2"/>
    <property type="match status" value="1"/>
</dbReference>
<evidence type="ECO:0000256" key="3">
    <source>
        <dbReference type="ARBA" id="ARBA00022801"/>
    </source>
</evidence>
<dbReference type="GO" id="GO:0072527">
    <property type="term" value="P:pyrimidine-containing compound metabolic process"/>
    <property type="evidence" value="ECO:0007669"/>
    <property type="project" value="UniProtKB-ARBA"/>
</dbReference>
<evidence type="ECO:0000259" key="5">
    <source>
        <dbReference type="PROSITE" id="PS51747"/>
    </source>
</evidence>
<dbReference type="KEGG" id="aup:AsAng_0004380"/>
<dbReference type="GO" id="GO:0055086">
    <property type="term" value="P:nucleobase-containing small molecule metabolic process"/>
    <property type="evidence" value="ECO:0007669"/>
    <property type="project" value="UniProtKB-ARBA"/>
</dbReference>
<keyword evidence="2" id="KW-0479">Metal-binding</keyword>
<evidence type="ECO:0000256" key="4">
    <source>
        <dbReference type="ARBA" id="ARBA00022833"/>
    </source>
</evidence>
<accession>A0A915VKK4</accession>
<dbReference type="InterPro" id="IPR050202">
    <property type="entry name" value="Cyt/Deoxycyt_deaminase"/>
</dbReference>
<name>A0A915VKK4_9BACT</name>
<dbReference type="SUPFAM" id="SSF53927">
    <property type="entry name" value="Cytidine deaminase-like"/>
    <property type="match status" value="1"/>
</dbReference>
<dbReference type="NCBIfam" id="NF004064">
    <property type="entry name" value="PRK05578.1"/>
    <property type="match status" value="1"/>
</dbReference>
<dbReference type="RefSeq" id="WP_264791098.1">
    <property type="nucleotide sequence ID" value="NZ_AP026867.1"/>
</dbReference>
<evidence type="ECO:0000313" key="6">
    <source>
        <dbReference type="EMBL" id="BDS09733.1"/>
    </source>
</evidence>
<dbReference type="PROSITE" id="PS00903">
    <property type="entry name" value="CYT_DCMP_DEAMINASES_1"/>
    <property type="match status" value="1"/>
</dbReference>
<keyword evidence="4" id="KW-0862">Zinc</keyword>
<protein>
    <submittedName>
        <fullName evidence="6">Cytidine deaminase</fullName>
    </submittedName>
</protein>
<reference evidence="6" key="1">
    <citation type="submission" date="2022-09" db="EMBL/GenBank/DDBJ databases">
        <title>Aureispira anguillicida sp. nov., isolated from Leptocephalus of Japanese eel Anguilla japonica.</title>
        <authorList>
            <person name="Yuasa K."/>
            <person name="Mekata T."/>
            <person name="Ikunari K."/>
        </authorList>
    </citation>
    <scope>NUCLEOTIDE SEQUENCE</scope>
    <source>
        <strain evidence="6">EL160426</strain>
    </source>
</reference>
<dbReference type="EMBL" id="AP026867">
    <property type="protein sequence ID" value="BDS09733.1"/>
    <property type="molecule type" value="Genomic_DNA"/>
</dbReference>
<proteinExistence type="inferred from homology"/>
<dbReference type="PROSITE" id="PS51747">
    <property type="entry name" value="CYT_DCMP_DEAMINASES_2"/>
    <property type="match status" value="1"/>
</dbReference>
<dbReference type="AlphaFoldDB" id="A0A915VKK4"/>
<dbReference type="GO" id="GO:0042802">
    <property type="term" value="F:identical protein binding"/>
    <property type="evidence" value="ECO:0007669"/>
    <property type="project" value="UniProtKB-ARBA"/>
</dbReference>
<dbReference type="Proteomes" id="UP001060919">
    <property type="component" value="Chromosome"/>
</dbReference>
<evidence type="ECO:0000256" key="2">
    <source>
        <dbReference type="ARBA" id="ARBA00022723"/>
    </source>
</evidence>
<evidence type="ECO:0000256" key="1">
    <source>
        <dbReference type="ARBA" id="ARBA00006576"/>
    </source>
</evidence>
<dbReference type="GO" id="GO:0004126">
    <property type="term" value="F:cytidine deaminase activity"/>
    <property type="evidence" value="ECO:0007669"/>
    <property type="project" value="TreeGrafter"/>
</dbReference>